<dbReference type="PROSITE" id="PS51257">
    <property type="entry name" value="PROKAR_LIPOPROTEIN"/>
    <property type="match status" value="1"/>
</dbReference>
<evidence type="ECO:0000313" key="12">
    <source>
        <dbReference type="Proteomes" id="UP000319801"/>
    </source>
</evidence>
<proteinExistence type="inferred from homology"/>
<dbReference type="EMBL" id="VCAZ01000110">
    <property type="protein sequence ID" value="TST47754.1"/>
    <property type="molecule type" value="Genomic_DNA"/>
</dbReference>
<feature type="disulfide bond" evidence="8">
    <location>
        <begin position="102"/>
        <end position="113"/>
    </location>
</feature>
<evidence type="ECO:0000256" key="8">
    <source>
        <dbReference type="PIRSR" id="PIRSR001814-1"/>
    </source>
</evidence>
<dbReference type="GO" id="GO:0005576">
    <property type="term" value="C:extracellular region"/>
    <property type="evidence" value="ECO:0007669"/>
    <property type="project" value="UniProtKB-SubCell"/>
</dbReference>
<dbReference type="OrthoDB" id="8648293at2759"/>
<dbReference type="GO" id="GO:0005179">
    <property type="term" value="F:hormone activity"/>
    <property type="evidence" value="ECO:0007669"/>
    <property type="project" value="UniProtKB-KW"/>
</dbReference>
<evidence type="ECO:0000256" key="3">
    <source>
        <dbReference type="ARBA" id="ARBA00008327"/>
    </source>
</evidence>
<dbReference type="AlphaFoldDB" id="A0A556V3P0"/>
<gene>
    <name evidence="11" type="ORF">Baya_12597</name>
</gene>
<sequence length="113" mass="12769">MSSSPLRLALTFVCMVLAVSVVSCGRPRVILNSVLEDARNIPLGEEVRLKNALRVPERLTLPELQWMLSNNELAPLQVDEAPRSRMELVRRDNAATTKPVNCMNYFWKSRTAC</sequence>
<name>A0A556V3P0_BAGYA</name>
<feature type="signal peptide" evidence="9">
    <location>
        <begin position="1"/>
        <end position="24"/>
    </location>
</feature>
<comment type="caution">
    <text evidence="11">The sequence shown here is derived from an EMBL/GenBank/DDBJ whole genome shotgun (WGS) entry which is preliminary data.</text>
</comment>
<evidence type="ECO:0000256" key="1">
    <source>
        <dbReference type="ARBA" id="ARBA00003524"/>
    </source>
</evidence>
<keyword evidence="4" id="KW-0964">Secreted</keyword>
<dbReference type="InterPro" id="IPR018142">
    <property type="entry name" value="Somatostatin/Cortistatin_C"/>
</dbReference>
<evidence type="ECO:0000256" key="2">
    <source>
        <dbReference type="ARBA" id="ARBA00004613"/>
    </source>
</evidence>
<comment type="function">
    <text evidence="1">Somatostatin inhibits the release of somatotropin.</text>
</comment>
<evidence type="ECO:0000256" key="7">
    <source>
        <dbReference type="ARBA" id="ARBA00023157"/>
    </source>
</evidence>
<protein>
    <submittedName>
        <fullName evidence="11">Somatostatin-2</fullName>
    </submittedName>
</protein>
<organism evidence="11 12">
    <name type="scientific">Bagarius yarrelli</name>
    <name type="common">Goonch</name>
    <name type="synonym">Bagrus yarrelli</name>
    <dbReference type="NCBI Taxonomy" id="175774"/>
    <lineage>
        <taxon>Eukaryota</taxon>
        <taxon>Metazoa</taxon>
        <taxon>Chordata</taxon>
        <taxon>Craniata</taxon>
        <taxon>Vertebrata</taxon>
        <taxon>Euteleostomi</taxon>
        <taxon>Actinopterygii</taxon>
        <taxon>Neopterygii</taxon>
        <taxon>Teleostei</taxon>
        <taxon>Ostariophysi</taxon>
        <taxon>Siluriformes</taxon>
        <taxon>Sisoridae</taxon>
        <taxon>Sisorinae</taxon>
        <taxon>Bagarius</taxon>
    </lineage>
</organism>
<dbReference type="Pfam" id="PF03002">
    <property type="entry name" value="Somatostatin"/>
    <property type="match status" value="1"/>
</dbReference>
<evidence type="ECO:0000256" key="9">
    <source>
        <dbReference type="SAM" id="SignalP"/>
    </source>
</evidence>
<accession>A0A556V3P0</accession>
<dbReference type="Proteomes" id="UP000319801">
    <property type="component" value="Unassembled WGS sequence"/>
</dbReference>
<evidence type="ECO:0000256" key="5">
    <source>
        <dbReference type="ARBA" id="ARBA00022685"/>
    </source>
</evidence>
<feature type="domain" description="Somatostatin/Cortistatin C-terminal" evidence="10">
    <location>
        <begin position="102"/>
        <end position="113"/>
    </location>
</feature>
<comment type="similarity">
    <text evidence="3">Belongs to the somatostatin family.</text>
</comment>
<keyword evidence="6" id="KW-0372">Hormone</keyword>
<keyword evidence="9" id="KW-0732">Signal</keyword>
<dbReference type="InterPro" id="IPR004250">
    <property type="entry name" value="Somatostatin"/>
</dbReference>
<evidence type="ECO:0000256" key="4">
    <source>
        <dbReference type="ARBA" id="ARBA00022525"/>
    </source>
</evidence>
<evidence type="ECO:0000259" key="10">
    <source>
        <dbReference type="Pfam" id="PF03002"/>
    </source>
</evidence>
<dbReference type="PIRSF" id="PIRSF001814">
    <property type="entry name" value="Somatostatin"/>
    <property type="match status" value="1"/>
</dbReference>
<evidence type="ECO:0000256" key="6">
    <source>
        <dbReference type="ARBA" id="ARBA00022702"/>
    </source>
</evidence>
<feature type="chain" id="PRO_5022082808" evidence="9">
    <location>
        <begin position="25"/>
        <end position="113"/>
    </location>
</feature>
<evidence type="ECO:0000313" key="11">
    <source>
        <dbReference type="EMBL" id="TST47754.1"/>
    </source>
</evidence>
<keyword evidence="12" id="KW-1185">Reference proteome</keyword>
<comment type="subcellular location">
    <subcellularLocation>
        <location evidence="2">Secreted</location>
    </subcellularLocation>
</comment>
<keyword evidence="5" id="KW-0165">Cleavage on pair of basic residues</keyword>
<reference evidence="11 12" key="1">
    <citation type="journal article" date="2019" name="Genome Biol. Evol.">
        <title>Whole-Genome Sequencing of the Giant Devil Catfish, Bagarius yarrelli.</title>
        <authorList>
            <person name="Jiang W."/>
            <person name="Lv Y."/>
            <person name="Cheng L."/>
            <person name="Yang K."/>
            <person name="Chao B."/>
            <person name="Wang X."/>
            <person name="Li Y."/>
            <person name="Pan X."/>
            <person name="You X."/>
            <person name="Zhang Y."/>
            <person name="Yang J."/>
            <person name="Li J."/>
            <person name="Zhang X."/>
            <person name="Liu S."/>
            <person name="Sun C."/>
            <person name="Yang J."/>
            <person name="Shi Q."/>
        </authorList>
    </citation>
    <scope>NUCLEOTIDE SEQUENCE [LARGE SCALE GENOMIC DNA]</scope>
    <source>
        <strain evidence="11">JWS20170419001</strain>
        <tissue evidence="11">Muscle</tissue>
    </source>
</reference>
<keyword evidence="7 8" id="KW-1015">Disulfide bond</keyword>